<keyword evidence="2" id="KW-1185">Reference proteome</keyword>
<proteinExistence type="predicted"/>
<gene>
    <name evidence="1" type="primary">AVEN_208195_1</name>
    <name evidence="1" type="ORF">TNIN_458591</name>
</gene>
<dbReference type="OrthoDB" id="6433206at2759"/>
<accession>A0A8X7BRN7</accession>
<dbReference type="PANTHER" id="PTHR47331">
    <property type="entry name" value="PHD-TYPE DOMAIN-CONTAINING PROTEIN"/>
    <property type="match status" value="1"/>
</dbReference>
<reference evidence="1" key="1">
    <citation type="submission" date="2020-08" db="EMBL/GenBank/DDBJ databases">
        <title>Multicomponent nature underlies the extraordinary mechanical properties of spider dragline silk.</title>
        <authorList>
            <person name="Kono N."/>
            <person name="Nakamura H."/>
            <person name="Mori M."/>
            <person name="Yoshida Y."/>
            <person name="Ohtoshi R."/>
            <person name="Malay A.D."/>
            <person name="Moran D.A.P."/>
            <person name="Tomita M."/>
            <person name="Numata K."/>
            <person name="Arakawa K."/>
        </authorList>
    </citation>
    <scope>NUCLEOTIDE SEQUENCE</scope>
</reference>
<dbReference type="Pfam" id="PF05380">
    <property type="entry name" value="Peptidase_A17"/>
    <property type="match status" value="1"/>
</dbReference>
<evidence type="ECO:0000313" key="2">
    <source>
        <dbReference type="Proteomes" id="UP000886998"/>
    </source>
</evidence>
<dbReference type="EMBL" id="BMAV01001713">
    <property type="protein sequence ID" value="GFY40127.1"/>
    <property type="molecule type" value="Genomic_DNA"/>
</dbReference>
<organism evidence="1 2">
    <name type="scientific">Trichonephila inaurata madagascariensis</name>
    <dbReference type="NCBI Taxonomy" id="2747483"/>
    <lineage>
        <taxon>Eukaryota</taxon>
        <taxon>Metazoa</taxon>
        <taxon>Ecdysozoa</taxon>
        <taxon>Arthropoda</taxon>
        <taxon>Chelicerata</taxon>
        <taxon>Arachnida</taxon>
        <taxon>Araneae</taxon>
        <taxon>Araneomorphae</taxon>
        <taxon>Entelegynae</taxon>
        <taxon>Araneoidea</taxon>
        <taxon>Nephilidae</taxon>
        <taxon>Trichonephila</taxon>
        <taxon>Trichonephila inaurata</taxon>
    </lineage>
</organism>
<dbReference type="AlphaFoldDB" id="A0A8X7BRN7"/>
<comment type="caution">
    <text evidence="1">The sequence shown here is derived from an EMBL/GenBank/DDBJ whole genome shotgun (WGS) entry which is preliminary data.</text>
</comment>
<protein>
    <submittedName>
        <fullName evidence="1">Integrase catalytic domain-containing protein</fullName>
    </submittedName>
</protein>
<evidence type="ECO:0000313" key="1">
    <source>
        <dbReference type="EMBL" id="GFY40127.1"/>
    </source>
</evidence>
<dbReference type="Proteomes" id="UP000886998">
    <property type="component" value="Unassembled WGS sequence"/>
</dbReference>
<dbReference type="InterPro" id="IPR008042">
    <property type="entry name" value="Retrotrans_Pao"/>
</dbReference>
<name>A0A8X7BRN7_9ARAC</name>
<sequence length="105" mass="11685">MDSDGRYVVSLPMDTRPSSLTHVAFGADSLTIDLRDCVEDDTPVTKRKGILSTVHKIFDPLGFTCPVTLGPKVLLQECWKLKVSWDTELPPPLVKNLKDGEKNFV</sequence>